<dbReference type="GeneID" id="64663555"/>
<dbReference type="RefSeq" id="XP_041217748.1">
    <property type="nucleotide sequence ID" value="XM_041369257.1"/>
</dbReference>
<feature type="compositionally biased region" description="Gly residues" evidence="1">
    <location>
        <begin position="774"/>
        <end position="785"/>
    </location>
</feature>
<dbReference type="Proteomes" id="UP001195769">
    <property type="component" value="Unassembled WGS sequence"/>
</dbReference>
<feature type="compositionally biased region" description="Gly residues" evidence="1">
    <location>
        <begin position="814"/>
        <end position="825"/>
    </location>
</feature>
<protein>
    <submittedName>
        <fullName evidence="2">Uncharacterized protein</fullName>
    </submittedName>
</protein>
<dbReference type="EMBL" id="JABBWK010000143">
    <property type="protein sequence ID" value="KAG1890482.1"/>
    <property type="molecule type" value="Genomic_DNA"/>
</dbReference>
<sequence length="858" mass="96589">MTGPRKNKGRGKGSGRKKIPNVSSSQSKDIEILCSTLEEDETTRCDQPPTEGFERCEVHQAQYRTMYKKYKDASKVVDDIESGTLELPTKEQIQCYTDLHLTLNKARLVRKYLESIRVERTGRGIHQRRFFLKIDDGHKDRLKFLEKKMRKAVDILSNLQARALSLHIANNPGSEWIKPVQSPNDFDDEPISTERIIEAAQRTLPNDRKNSTCPLFATKKSMGSSALADEDLIDLEHRAQKTQILHTIFEMITDPNLFTHLRHEAYPDDSDPTFEPDPTVLHNVFQQYARRIMFHDSDFFFKTFDKVSFQDLMLDDDFSIEDAFKFLFLFERNKLGFGLTWFKDAVLDALMMSKGGDVANFGSLTGTRCLGDGYTAVPTYAPSLMKLGGQYLLEILQPPADVENRFVRLCNNFDDMVNLLSFGAIGMLPPSTFCSRQYDGVDAIVPRKHLSLSGVVFTDMVSGPMPPHMTGPIPTTRRAKRPGCIVWCEIEARGYMFGALRNEPDPFNDAFLRELRARPDLFQVVTRSETDPGRDVEVFPTDALPMMRSREFEAPPALSANRPTGSGKWTVSRSAVDVLYGTHCEMPGVRNHPFLGYLQILKSGKNKGWFFRFKNFPVKYIVILDAVPNRHHSVLAMNVAWAALRAQGYGDGEYELLKYARASDKLFQKRAEELLAWTPNNWRWQVNKIVDDAGDSTDRPEVIEEGEWAGAQAFRRGIVLKCANGELYRVFPIVIMYSVDHPERCVLYLKMGDLLDEFRVSIITATKNMRSGKGEGAGDPSGGQGSEDDEGESEIDSEGAAGGDETEDEETRGDGQGVDVRGGGNVNETKRSEEGEGKESESTQEGKQSEKGWACIVS</sequence>
<organism evidence="2 3">
    <name type="scientific">Suillus fuscotomentosus</name>
    <dbReference type="NCBI Taxonomy" id="1912939"/>
    <lineage>
        <taxon>Eukaryota</taxon>
        <taxon>Fungi</taxon>
        <taxon>Dikarya</taxon>
        <taxon>Basidiomycota</taxon>
        <taxon>Agaricomycotina</taxon>
        <taxon>Agaricomycetes</taxon>
        <taxon>Agaricomycetidae</taxon>
        <taxon>Boletales</taxon>
        <taxon>Suillineae</taxon>
        <taxon>Suillaceae</taxon>
        <taxon>Suillus</taxon>
    </lineage>
</organism>
<evidence type="ECO:0000313" key="3">
    <source>
        <dbReference type="Proteomes" id="UP001195769"/>
    </source>
</evidence>
<evidence type="ECO:0000256" key="1">
    <source>
        <dbReference type="SAM" id="MobiDB-lite"/>
    </source>
</evidence>
<dbReference type="AlphaFoldDB" id="A0AAD4DQR8"/>
<feature type="region of interest" description="Disordered" evidence="1">
    <location>
        <begin position="1"/>
        <end position="28"/>
    </location>
</feature>
<proteinExistence type="predicted"/>
<feature type="compositionally biased region" description="Basic and acidic residues" evidence="1">
    <location>
        <begin position="828"/>
        <end position="841"/>
    </location>
</feature>
<feature type="compositionally biased region" description="Acidic residues" evidence="1">
    <location>
        <begin position="786"/>
        <end position="797"/>
    </location>
</feature>
<feature type="compositionally biased region" description="Basic residues" evidence="1">
    <location>
        <begin position="1"/>
        <end position="19"/>
    </location>
</feature>
<name>A0AAD4DQR8_9AGAM</name>
<evidence type="ECO:0000313" key="2">
    <source>
        <dbReference type="EMBL" id="KAG1890482.1"/>
    </source>
</evidence>
<accession>A0AAD4DQR8</accession>
<keyword evidence="3" id="KW-1185">Reference proteome</keyword>
<comment type="caution">
    <text evidence="2">The sequence shown here is derived from an EMBL/GenBank/DDBJ whole genome shotgun (WGS) entry which is preliminary data.</text>
</comment>
<gene>
    <name evidence="2" type="ORF">F5891DRAFT_1213717</name>
</gene>
<reference evidence="2" key="1">
    <citation type="journal article" date="2020" name="New Phytol.">
        <title>Comparative genomics reveals dynamic genome evolution in host specialist ectomycorrhizal fungi.</title>
        <authorList>
            <person name="Lofgren L.A."/>
            <person name="Nguyen N.H."/>
            <person name="Vilgalys R."/>
            <person name="Ruytinx J."/>
            <person name="Liao H.L."/>
            <person name="Branco S."/>
            <person name="Kuo A."/>
            <person name="LaButti K."/>
            <person name="Lipzen A."/>
            <person name="Andreopoulos W."/>
            <person name="Pangilinan J."/>
            <person name="Riley R."/>
            <person name="Hundley H."/>
            <person name="Na H."/>
            <person name="Barry K."/>
            <person name="Grigoriev I.V."/>
            <person name="Stajich J.E."/>
            <person name="Kennedy P.G."/>
        </authorList>
    </citation>
    <scope>NUCLEOTIDE SEQUENCE</scope>
    <source>
        <strain evidence="2">FC203</strain>
    </source>
</reference>
<feature type="region of interest" description="Disordered" evidence="1">
    <location>
        <begin position="769"/>
        <end position="858"/>
    </location>
</feature>